<dbReference type="Gene3D" id="2.160.20.20">
    <property type="match status" value="1"/>
</dbReference>
<dbReference type="EMBL" id="CP100355">
    <property type="protein sequence ID" value="UTF54049.1"/>
    <property type="molecule type" value="Genomic_DNA"/>
</dbReference>
<evidence type="ECO:0000313" key="1">
    <source>
        <dbReference type="EMBL" id="UTF54049.1"/>
    </source>
</evidence>
<organism evidence="1 2">
    <name type="scientific">Natronosalvus rutilus</name>
    <dbReference type="NCBI Taxonomy" id="2953753"/>
    <lineage>
        <taxon>Archaea</taxon>
        <taxon>Methanobacteriati</taxon>
        <taxon>Methanobacteriota</taxon>
        <taxon>Stenosarchaea group</taxon>
        <taxon>Halobacteria</taxon>
        <taxon>Halobacteriales</taxon>
        <taxon>Natrialbaceae</taxon>
        <taxon>Natronosalvus</taxon>
    </lineage>
</organism>
<dbReference type="Proteomes" id="UP001056855">
    <property type="component" value="Chromosome"/>
</dbReference>
<evidence type="ECO:0000313" key="2">
    <source>
        <dbReference type="Proteomes" id="UP001056855"/>
    </source>
</evidence>
<dbReference type="KEGG" id="sawl:NGM29_01810"/>
<dbReference type="RefSeq" id="WP_254158558.1">
    <property type="nucleotide sequence ID" value="NZ_CP100355.1"/>
</dbReference>
<name>A0A9E7NBP9_9EURY</name>
<gene>
    <name evidence="1" type="ORF">NGM29_01810</name>
</gene>
<reference evidence="1" key="1">
    <citation type="submission" date="2022-06" db="EMBL/GenBank/DDBJ databases">
        <title>Diverse halophilic archaea isolated from saline environments.</title>
        <authorList>
            <person name="Cui H.-L."/>
        </authorList>
    </citation>
    <scope>NUCLEOTIDE SEQUENCE</scope>
    <source>
        <strain evidence="1">WLHS1</strain>
    </source>
</reference>
<keyword evidence="2" id="KW-1185">Reference proteome</keyword>
<sequence length="468" mass="50485">MTSASDDTLEDQYRTVIDVTEEGADNTGNESVTPVIQRLVNDDTLLKFPEGRYYMDEQVRFTNFENAGFVGDNATLVPANYHNFDGPQYRLFRLGTADRPGRDLHFENFTVDQSAKDTGIRVINAEVEDGLYVGRIGIYGLHDSGTWGPGLFNITDPGGSGFVECFRAKAGGAHVDDTPNSGNMWRGPTGISVNPNHHGSLTLSDCTLGAFPDNGLYESSDDGELVVQGGLFRNSGTASIRLSGNKATVNYPTIIVDDNAVRAAGQHAIRLDRGASFEIDGADIRIPEPNGAAIRVLDDVDEATIRNTSISIGDGNNSGIRIDPESGRTTVENVDVDIDASGYAFRILGEDAGIVSLRNVNVTGDATRSPIRHTIYCERSNCRFHDLSIDQPGDGRGGLELRGDNYHITDGEFTTDDIPIVVNGSDDVVIEDSYSESYEGEASLLILDGSSNVSLQNNDFPGGVKDTR</sequence>
<dbReference type="GeneID" id="73288742"/>
<accession>A0A9E7NBP9</accession>
<dbReference type="AlphaFoldDB" id="A0A9E7NBP9"/>
<protein>
    <recommendedName>
        <fullName evidence="3">Right handed beta helix domain-containing protein</fullName>
    </recommendedName>
</protein>
<proteinExistence type="predicted"/>
<dbReference type="InterPro" id="IPR011050">
    <property type="entry name" value="Pectin_lyase_fold/virulence"/>
</dbReference>
<dbReference type="SUPFAM" id="SSF51126">
    <property type="entry name" value="Pectin lyase-like"/>
    <property type="match status" value="2"/>
</dbReference>
<evidence type="ECO:0008006" key="3">
    <source>
        <dbReference type="Google" id="ProtNLM"/>
    </source>
</evidence>
<dbReference type="InterPro" id="IPR012332">
    <property type="entry name" value="Autotransporter_pectin_lyase_C"/>
</dbReference>